<accession>A0A6I4UTQ7</accession>
<reference evidence="2 3" key="1">
    <citation type="submission" date="2019-12" db="EMBL/GenBank/DDBJ databases">
        <title>Genomic-based taxomic classification of the family Erythrobacteraceae.</title>
        <authorList>
            <person name="Xu L."/>
        </authorList>
    </citation>
    <scope>NUCLEOTIDE SEQUENCE [LARGE SCALE GENOMIC DNA]</scope>
    <source>
        <strain evidence="2 3">MCCC 1K02066</strain>
    </source>
</reference>
<dbReference type="NCBIfam" id="TIGR04433">
    <property type="entry name" value="UrcA_uranyl"/>
    <property type="match status" value="1"/>
</dbReference>
<comment type="caution">
    <text evidence="2">The sequence shown here is derived from an EMBL/GenBank/DDBJ whole genome shotgun (WGS) entry which is preliminary data.</text>
</comment>
<dbReference type="InterPro" id="IPR030972">
    <property type="entry name" value="UrcA_uranyl"/>
</dbReference>
<dbReference type="Proteomes" id="UP000469159">
    <property type="component" value="Unassembled WGS sequence"/>
</dbReference>
<feature type="chain" id="PRO_5026071292" evidence="1">
    <location>
        <begin position="25"/>
        <end position="113"/>
    </location>
</feature>
<keyword evidence="1" id="KW-0732">Signal</keyword>
<evidence type="ECO:0000313" key="2">
    <source>
        <dbReference type="EMBL" id="MXP41164.1"/>
    </source>
</evidence>
<protein>
    <submittedName>
        <fullName evidence="2">UrcA family protein</fullName>
    </submittedName>
</protein>
<dbReference type="EMBL" id="WTYK01000003">
    <property type="protein sequence ID" value="MXP41164.1"/>
    <property type="molecule type" value="Genomic_DNA"/>
</dbReference>
<organism evidence="2 3">
    <name type="scientific">Croceibacterium soli</name>
    <dbReference type="NCBI Taxonomy" id="1739690"/>
    <lineage>
        <taxon>Bacteria</taxon>
        <taxon>Pseudomonadati</taxon>
        <taxon>Pseudomonadota</taxon>
        <taxon>Alphaproteobacteria</taxon>
        <taxon>Sphingomonadales</taxon>
        <taxon>Erythrobacteraceae</taxon>
        <taxon>Croceibacterium</taxon>
    </lineage>
</organism>
<dbReference type="OrthoDB" id="7450905at2"/>
<name>A0A6I4UTQ7_9SPHN</name>
<feature type="signal peptide" evidence="1">
    <location>
        <begin position="1"/>
        <end position="24"/>
    </location>
</feature>
<dbReference type="RefSeq" id="WP_160746033.1">
    <property type="nucleotide sequence ID" value="NZ_WTYK01000003.1"/>
</dbReference>
<gene>
    <name evidence="2" type="ORF">GRI75_05825</name>
</gene>
<evidence type="ECO:0000256" key="1">
    <source>
        <dbReference type="SAM" id="SignalP"/>
    </source>
</evidence>
<dbReference type="AlphaFoldDB" id="A0A6I4UTQ7"/>
<sequence>MRSKHLLTPMIGALSLCLAGPAQAQEQREVVYSDLNLASEAGLQQLDRRIHRAVRLVCGANSATREPLKITILKTNCIKDSSARAMAAKADVLARLEKGEGSRLAALTVRRDH</sequence>
<proteinExistence type="predicted"/>
<evidence type="ECO:0000313" key="3">
    <source>
        <dbReference type="Proteomes" id="UP000469159"/>
    </source>
</evidence>
<keyword evidence="3" id="KW-1185">Reference proteome</keyword>